<dbReference type="Proteomes" id="UP000608024">
    <property type="component" value="Unassembled WGS sequence"/>
</dbReference>
<reference evidence="2" key="2">
    <citation type="submission" date="2020-09" db="EMBL/GenBank/DDBJ databases">
        <authorList>
            <person name="Sun Q."/>
            <person name="Ohkuma M."/>
        </authorList>
    </citation>
    <scope>NUCLEOTIDE SEQUENCE</scope>
    <source>
        <strain evidence="2">JCM 4784</strain>
    </source>
</reference>
<gene>
    <name evidence="2" type="ORF">GCM10018785_50500</name>
</gene>
<name>A0A918ZYM1_9ACTN</name>
<evidence type="ECO:0000256" key="1">
    <source>
        <dbReference type="SAM" id="MobiDB-lite"/>
    </source>
</evidence>
<dbReference type="AlphaFoldDB" id="A0A918ZYM1"/>
<feature type="compositionally biased region" description="Acidic residues" evidence="1">
    <location>
        <begin position="1"/>
        <end position="10"/>
    </location>
</feature>
<feature type="compositionally biased region" description="Basic and acidic residues" evidence="1">
    <location>
        <begin position="34"/>
        <end position="45"/>
    </location>
</feature>
<feature type="region of interest" description="Disordered" evidence="1">
    <location>
        <begin position="1"/>
        <end position="51"/>
    </location>
</feature>
<evidence type="ECO:0000313" key="3">
    <source>
        <dbReference type="Proteomes" id="UP000608024"/>
    </source>
</evidence>
<reference evidence="2" key="1">
    <citation type="journal article" date="2014" name="Int. J. Syst. Evol. Microbiol.">
        <title>Complete genome sequence of Corynebacterium casei LMG S-19264T (=DSM 44701T), isolated from a smear-ripened cheese.</title>
        <authorList>
            <consortium name="US DOE Joint Genome Institute (JGI-PGF)"/>
            <person name="Walter F."/>
            <person name="Albersmeier A."/>
            <person name="Kalinowski J."/>
            <person name="Ruckert C."/>
        </authorList>
    </citation>
    <scope>NUCLEOTIDE SEQUENCE</scope>
    <source>
        <strain evidence="2">JCM 4784</strain>
    </source>
</reference>
<organism evidence="2 3">
    <name type="scientific">Streptomyces longispororuber</name>
    <dbReference type="NCBI Taxonomy" id="68230"/>
    <lineage>
        <taxon>Bacteria</taxon>
        <taxon>Bacillati</taxon>
        <taxon>Actinomycetota</taxon>
        <taxon>Actinomycetes</taxon>
        <taxon>Kitasatosporales</taxon>
        <taxon>Streptomycetaceae</taxon>
        <taxon>Streptomyces</taxon>
    </lineage>
</organism>
<comment type="caution">
    <text evidence="2">The sequence shown here is derived from an EMBL/GenBank/DDBJ whole genome shotgun (WGS) entry which is preliminary data.</text>
</comment>
<keyword evidence="3" id="KW-1185">Reference proteome</keyword>
<dbReference type="EMBL" id="BNBT01000092">
    <property type="protein sequence ID" value="GHE76132.1"/>
    <property type="molecule type" value="Genomic_DNA"/>
</dbReference>
<accession>A0A918ZYM1</accession>
<sequence length="106" mass="11102">MGDRGDEVDEVPAGTVGRGHFPAEGAVVRRRRHDRSEIEAEREAEGETLQDTSPAVFATGSLDIAGLGLLHATSPGTATVRAVAVKAMASTERSIAGNMVGFVLTW</sequence>
<protein>
    <submittedName>
        <fullName evidence="2">Uncharacterized protein</fullName>
    </submittedName>
</protein>
<evidence type="ECO:0000313" key="2">
    <source>
        <dbReference type="EMBL" id="GHE76132.1"/>
    </source>
</evidence>
<proteinExistence type="predicted"/>